<accession>A0A4R1Q4G4</accession>
<keyword evidence="2" id="KW-1185">Reference proteome</keyword>
<dbReference type="AlphaFoldDB" id="A0A4R1Q4G4"/>
<gene>
    <name evidence="1" type="ORF">EV210_111131</name>
</gene>
<organism evidence="1 2">
    <name type="scientific">Anaerospora hongkongensis</name>
    <dbReference type="NCBI Taxonomy" id="244830"/>
    <lineage>
        <taxon>Bacteria</taxon>
        <taxon>Bacillati</taxon>
        <taxon>Bacillota</taxon>
        <taxon>Negativicutes</taxon>
        <taxon>Selenomonadales</taxon>
        <taxon>Sporomusaceae</taxon>
        <taxon>Anaerospora</taxon>
    </lineage>
</organism>
<dbReference type="Proteomes" id="UP000295063">
    <property type="component" value="Unassembled WGS sequence"/>
</dbReference>
<dbReference type="EMBL" id="SLUI01000011">
    <property type="protein sequence ID" value="TCL35665.1"/>
    <property type="molecule type" value="Genomic_DNA"/>
</dbReference>
<proteinExistence type="predicted"/>
<comment type="caution">
    <text evidence="1">The sequence shown here is derived from an EMBL/GenBank/DDBJ whole genome shotgun (WGS) entry which is preliminary data.</text>
</comment>
<name>A0A4R1Q4G4_9FIRM</name>
<evidence type="ECO:0000313" key="1">
    <source>
        <dbReference type="EMBL" id="TCL35665.1"/>
    </source>
</evidence>
<evidence type="ECO:0000313" key="2">
    <source>
        <dbReference type="Proteomes" id="UP000295063"/>
    </source>
</evidence>
<dbReference type="RefSeq" id="WP_132082402.1">
    <property type="nucleotide sequence ID" value="NZ_SLUI01000011.1"/>
</dbReference>
<reference evidence="1 2" key="1">
    <citation type="submission" date="2019-03" db="EMBL/GenBank/DDBJ databases">
        <title>Genomic Encyclopedia of Type Strains, Phase IV (KMG-IV): sequencing the most valuable type-strain genomes for metagenomic binning, comparative biology and taxonomic classification.</title>
        <authorList>
            <person name="Goeker M."/>
        </authorList>
    </citation>
    <scope>NUCLEOTIDE SEQUENCE [LARGE SCALE GENOMIC DNA]</scope>
    <source>
        <strain evidence="1 2">DSM 15969</strain>
    </source>
</reference>
<protein>
    <submittedName>
        <fullName evidence="1">Uncharacterized protein</fullName>
    </submittedName>
</protein>
<dbReference type="OrthoDB" id="1677967at2"/>
<sequence>MIPLNLTGKQLVCIGIAVLLLFGIVAGAVYYHNAQEARYQQAVLLTQDALKNINVLQNQVHINQQNAQALQDKLSQVEAGKIQPVTNYYVAAPTIPDAAKKVQEQIKNNDPALPPQALEKTDRTVVTPNEEQQKVDVYKLNLYRNWYVGAGVGWHKGDFYIPVAAQRNFSKDAAIEAQAHVNPSDIKDINGGQVMYKRAVNKLFFGVF</sequence>